<gene>
    <name evidence="1" type="ORF">HJG59_010530</name>
</gene>
<reference evidence="1 2" key="1">
    <citation type="journal article" date="2020" name="Nature">
        <title>Six reference-quality genomes reveal evolution of bat adaptations.</title>
        <authorList>
            <person name="Jebb D."/>
            <person name="Huang Z."/>
            <person name="Pippel M."/>
            <person name="Hughes G.M."/>
            <person name="Lavrichenko K."/>
            <person name="Devanna P."/>
            <person name="Winkler S."/>
            <person name="Jermiin L.S."/>
            <person name="Skirmuntt E.C."/>
            <person name="Katzourakis A."/>
            <person name="Burkitt-Gray L."/>
            <person name="Ray D.A."/>
            <person name="Sullivan K.A.M."/>
            <person name="Roscito J.G."/>
            <person name="Kirilenko B.M."/>
            <person name="Davalos L.M."/>
            <person name="Corthals A.P."/>
            <person name="Power M.L."/>
            <person name="Jones G."/>
            <person name="Ransome R.D."/>
            <person name="Dechmann D.K.N."/>
            <person name="Locatelli A.G."/>
            <person name="Puechmaille S.J."/>
            <person name="Fedrigo O."/>
            <person name="Jarvis E.D."/>
            <person name="Hiller M."/>
            <person name="Vernes S.C."/>
            <person name="Myers E.W."/>
            <person name="Teeling E.C."/>
        </authorList>
    </citation>
    <scope>NUCLEOTIDE SEQUENCE [LARGE SCALE GENOMIC DNA]</scope>
    <source>
        <strain evidence="1">MMolMol1</strain>
        <tissue evidence="1">Muscle</tissue>
    </source>
</reference>
<comment type="caution">
    <text evidence="1">The sequence shown here is derived from an EMBL/GenBank/DDBJ whole genome shotgun (WGS) entry which is preliminary data.</text>
</comment>
<evidence type="ECO:0000313" key="1">
    <source>
        <dbReference type="EMBL" id="KAF6480663.1"/>
    </source>
</evidence>
<keyword evidence="2" id="KW-1185">Reference proteome</keyword>
<protein>
    <submittedName>
        <fullName evidence="1">Uncharacterized protein</fullName>
    </submittedName>
</protein>
<proteinExistence type="predicted"/>
<dbReference type="Proteomes" id="UP000550707">
    <property type="component" value="Unassembled WGS sequence"/>
</dbReference>
<dbReference type="AlphaFoldDB" id="A0A7J8I7W6"/>
<name>A0A7J8I7W6_MOLMO</name>
<organism evidence="1 2">
    <name type="scientific">Molossus molossus</name>
    <name type="common">Pallas' mastiff bat</name>
    <name type="synonym">Vespertilio molossus</name>
    <dbReference type="NCBI Taxonomy" id="27622"/>
    <lineage>
        <taxon>Eukaryota</taxon>
        <taxon>Metazoa</taxon>
        <taxon>Chordata</taxon>
        <taxon>Craniata</taxon>
        <taxon>Vertebrata</taxon>
        <taxon>Euteleostomi</taxon>
        <taxon>Mammalia</taxon>
        <taxon>Eutheria</taxon>
        <taxon>Laurasiatheria</taxon>
        <taxon>Chiroptera</taxon>
        <taxon>Yangochiroptera</taxon>
        <taxon>Molossidae</taxon>
        <taxon>Molossus</taxon>
    </lineage>
</organism>
<sequence>MIFSSLEKSLSISLSLLVHLATEASVKVLVFLSGHVFQKRASSPFSTFFSSTDAPACISCWPNRRYCMTYPKCRAGNGDLNPVARWIWTTPGAGCPDLFDKLPLSYESLAGLVASEPLGSQCISFGCPSSLSHGGAEANFPWLDPGKPQGVREGKLVWGLQQIGRWC</sequence>
<evidence type="ECO:0000313" key="2">
    <source>
        <dbReference type="Proteomes" id="UP000550707"/>
    </source>
</evidence>
<accession>A0A7J8I7W6</accession>
<dbReference type="EMBL" id="JACASF010000004">
    <property type="protein sequence ID" value="KAF6480663.1"/>
    <property type="molecule type" value="Genomic_DNA"/>
</dbReference>
<dbReference type="InParanoid" id="A0A7J8I7W6"/>